<dbReference type="Pfam" id="PF01256">
    <property type="entry name" value="Carb_kinase"/>
    <property type="match status" value="1"/>
</dbReference>
<dbReference type="PANTHER" id="PTHR12592:SF0">
    <property type="entry name" value="ATP-DEPENDENT (S)-NAD(P)H-HYDRATE DEHYDRATASE"/>
    <property type="match status" value="1"/>
</dbReference>
<comment type="cofactor">
    <cofactor evidence="6">
        <name>Mg(2+)</name>
        <dbReference type="ChEBI" id="CHEBI:18420"/>
    </cofactor>
</comment>
<feature type="binding site" evidence="6">
    <location>
        <position position="231"/>
    </location>
    <ligand>
        <name>AMP</name>
        <dbReference type="ChEBI" id="CHEBI:456215"/>
    </ligand>
</feature>
<dbReference type="GO" id="GO:0046496">
    <property type="term" value="P:nicotinamide nucleotide metabolic process"/>
    <property type="evidence" value="ECO:0007669"/>
    <property type="project" value="UniProtKB-UniRule"/>
</dbReference>
<evidence type="ECO:0000313" key="9">
    <source>
        <dbReference type="EMBL" id="MCO6045669.1"/>
    </source>
</evidence>
<accession>A0A9X2FBV1</accession>
<dbReference type="Proteomes" id="UP001155241">
    <property type="component" value="Unassembled WGS sequence"/>
</dbReference>
<feature type="binding site" evidence="6">
    <location>
        <position position="112"/>
    </location>
    <ligand>
        <name>(6S)-NADPHX</name>
        <dbReference type="ChEBI" id="CHEBI:64076"/>
    </ligand>
</feature>
<keyword evidence="5 6" id="KW-0456">Lyase</keyword>
<dbReference type="EC" id="4.2.1.136" evidence="6"/>
<dbReference type="EMBL" id="JAMXLR010000061">
    <property type="protein sequence ID" value="MCO6045669.1"/>
    <property type="molecule type" value="Genomic_DNA"/>
</dbReference>
<sequence>MPDMKDVSTQPLPKLEPRDRLGHKGSYGRVLLIGGSRGMAGSISLSGMAALRSGAGLVTIATPRCVQSVVASFAPAYMTVGLADNDDTFDTPATEPILELAGKADVIALGPGLGRSPAVTQLVKRLYGQVATPMVVDADGLNALAEMPAVLSKPPAPRVLTPHPGEFARLTGESVGVRPSTRSQAALQLATRDPSGQTVVVLKGAGTVVANHKQYAVNTTGNPGMATGGTGDVLTGIVAAFVAQGLEAWQAARLAVHVHGLAGDLAAEQVGQVSLIAPDLIDFLPVAFDQL</sequence>
<dbReference type="PANTHER" id="PTHR12592">
    <property type="entry name" value="ATP-DEPENDENT (S)-NAD(P)H-HYDRATE DEHYDRATASE FAMILY MEMBER"/>
    <property type="match status" value="1"/>
</dbReference>
<dbReference type="RefSeq" id="WP_252853782.1">
    <property type="nucleotide sequence ID" value="NZ_JAMXLR010000061.1"/>
</dbReference>
<dbReference type="PROSITE" id="PS51383">
    <property type="entry name" value="YJEF_C_3"/>
    <property type="match status" value="1"/>
</dbReference>
<comment type="catalytic activity">
    <reaction evidence="6">
        <text>(6S)-NADPHX + ADP = AMP + phosphate + NADPH + H(+)</text>
        <dbReference type="Rhea" id="RHEA:32235"/>
        <dbReference type="ChEBI" id="CHEBI:15378"/>
        <dbReference type="ChEBI" id="CHEBI:43474"/>
        <dbReference type="ChEBI" id="CHEBI:57783"/>
        <dbReference type="ChEBI" id="CHEBI:64076"/>
        <dbReference type="ChEBI" id="CHEBI:456215"/>
        <dbReference type="ChEBI" id="CHEBI:456216"/>
        <dbReference type="EC" id="4.2.1.136"/>
    </reaction>
</comment>
<evidence type="ECO:0000256" key="5">
    <source>
        <dbReference type="ARBA" id="ARBA00023239"/>
    </source>
</evidence>
<comment type="similarity">
    <text evidence="6">Belongs to the NnrD/CARKD family.</text>
</comment>
<keyword evidence="1 6" id="KW-0547">Nucleotide-binding</keyword>
<proteinExistence type="inferred from homology"/>
<keyword evidence="3 6" id="KW-0521">NADP</keyword>
<keyword evidence="2 6" id="KW-0067">ATP-binding</keyword>
<evidence type="ECO:0000313" key="10">
    <source>
        <dbReference type="Proteomes" id="UP001155241"/>
    </source>
</evidence>
<comment type="caution">
    <text evidence="6">Lacks conserved residue(s) required for the propagation of feature annotation.</text>
</comment>
<evidence type="ECO:0000259" key="8">
    <source>
        <dbReference type="PROSITE" id="PS51383"/>
    </source>
</evidence>
<feature type="binding site" evidence="6">
    <location>
        <begin position="203"/>
        <end position="207"/>
    </location>
    <ligand>
        <name>AMP</name>
        <dbReference type="ChEBI" id="CHEBI:456215"/>
    </ligand>
</feature>
<dbReference type="HAMAP" id="MF_01965">
    <property type="entry name" value="NADHX_dehydratase"/>
    <property type="match status" value="1"/>
</dbReference>
<evidence type="ECO:0000256" key="4">
    <source>
        <dbReference type="ARBA" id="ARBA00023027"/>
    </source>
</evidence>
<evidence type="ECO:0000256" key="7">
    <source>
        <dbReference type="SAM" id="MobiDB-lite"/>
    </source>
</evidence>
<comment type="function">
    <text evidence="6">Catalyzes the dehydration of the S-form of NAD(P)HX at the expense of ADP, which is converted to AMP. Together with NAD(P)HX epimerase, which catalyzes the epimerization of the S- and R-forms, the enzyme allows the repair of both epimers of NAD(P)HX, a damaged form of NAD(P)H that is a result of enzymatic or heat-dependent hydration.</text>
</comment>
<comment type="caution">
    <text evidence="9">The sequence shown here is derived from an EMBL/GenBank/DDBJ whole genome shotgun (WGS) entry which is preliminary data.</text>
</comment>
<dbReference type="PROSITE" id="PS01050">
    <property type="entry name" value="YJEF_C_2"/>
    <property type="match status" value="1"/>
</dbReference>
<comment type="catalytic activity">
    <reaction evidence="6">
        <text>(6S)-NADHX + ADP = AMP + phosphate + NADH + H(+)</text>
        <dbReference type="Rhea" id="RHEA:32223"/>
        <dbReference type="ChEBI" id="CHEBI:15378"/>
        <dbReference type="ChEBI" id="CHEBI:43474"/>
        <dbReference type="ChEBI" id="CHEBI:57945"/>
        <dbReference type="ChEBI" id="CHEBI:64074"/>
        <dbReference type="ChEBI" id="CHEBI:456215"/>
        <dbReference type="ChEBI" id="CHEBI:456216"/>
        <dbReference type="EC" id="4.2.1.136"/>
    </reaction>
</comment>
<dbReference type="InterPro" id="IPR000631">
    <property type="entry name" value="CARKD"/>
</dbReference>
<feature type="region of interest" description="Disordered" evidence="7">
    <location>
        <begin position="1"/>
        <end position="21"/>
    </location>
</feature>
<protein>
    <recommendedName>
        <fullName evidence="6">ADP-dependent (S)-NAD(P)H-hydrate dehydratase</fullName>
        <ecNumber evidence="6">4.2.1.136</ecNumber>
    </recommendedName>
    <alternativeName>
        <fullName evidence="6">ADP-dependent NAD(P)HX dehydratase</fullName>
    </alternativeName>
</protein>
<evidence type="ECO:0000256" key="3">
    <source>
        <dbReference type="ARBA" id="ARBA00022857"/>
    </source>
</evidence>
<keyword evidence="4 6" id="KW-0520">NAD</keyword>
<dbReference type="SUPFAM" id="SSF53613">
    <property type="entry name" value="Ribokinase-like"/>
    <property type="match status" value="1"/>
</dbReference>
<feature type="binding site" evidence="6">
    <location>
        <position position="232"/>
    </location>
    <ligand>
        <name>(6S)-NADPHX</name>
        <dbReference type="ChEBI" id="CHEBI:64076"/>
    </ligand>
</feature>
<name>A0A9X2FBV1_9BACT</name>
<gene>
    <name evidence="6" type="primary">nnrD</name>
    <name evidence="9" type="ORF">NG895_17365</name>
</gene>
<dbReference type="GO" id="GO:0005524">
    <property type="term" value="F:ATP binding"/>
    <property type="evidence" value="ECO:0007669"/>
    <property type="project" value="UniProtKB-KW"/>
</dbReference>
<dbReference type="Gene3D" id="3.40.1190.20">
    <property type="match status" value="1"/>
</dbReference>
<evidence type="ECO:0000256" key="2">
    <source>
        <dbReference type="ARBA" id="ARBA00022840"/>
    </source>
</evidence>
<evidence type="ECO:0000256" key="6">
    <source>
        <dbReference type="HAMAP-Rule" id="MF_01965"/>
    </source>
</evidence>
<organism evidence="9 10">
    <name type="scientific">Aeoliella straminimaris</name>
    <dbReference type="NCBI Taxonomy" id="2954799"/>
    <lineage>
        <taxon>Bacteria</taxon>
        <taxon>Pseudomonadati</taxon>
        <taxon>Planctomycetota</taxon>
        <taxon>Planctomycetia</taxon>
        <taxon>Pirellulales</taxon>
        <taxon>Lacipirellulaceae</taxon>
        <taxon>Aeoliella</taxon>
    </lineage>
</organism>
<dbReference type="InterPro" id="IPR017953">
    <property type="entry name" value="Carbohydrate_kinase_pred_CS"/>
</dbReference>
<dbReference type="NCBIfam" id="TIGR00196">
    <property type="entry name" value="yjeF_cterm"/>
    <property type="match status" value="1"/>
</dbReference>
<evidence type="ECO:0000256" key="1">
    <source>
        <dbReference type="ARBA" id="ARBA00022741"/>
    </source>
</evidence>
<dbReference type="AlphaFoldDB" id="A0A9X2FBV1"/>
<feature type="binding site" evidence="6">
    <location>
        <position position="163"/>
    </location>
    <ligand>
        <name>(6S)-NADPHX</name>
        <dbReference type="ChEBI" id="CHEBI:64076"/>
    </ligand>
</feature>
<dbReference type="CDD" id="cd01171">
    <property type="entry name" value="YXKO-related"/>
    <property type="match status" value="1"/>
</dbReference>
<keyword evidence="10" id="KW-1185">Reference proteome</keyword>
<comment type="subunit">
    <text evidence="6">Homotetramer.</text>
</comment>
<dbReference type="InterPro" id="IPR029056">
    <property type="entry name" value="Ribokinase-like"/>
</dbReference>
<dbReference type="GO" id="GO:0052856">
    <property type="term" value="F:NAD(P)HX epimerase activity"/>
    <property type="evidence" value="ECO:0007669"/>
    <property type="project" value="TreeGrafter"/>
</dbReference>
<dbReference type="GO" id="GO:0110051">
    <property type="term" value="P:metabolite repair"/>
    <property type="evidence" value="ECO:0007669"/>
    <property type="project" value="TreeGrafter"/>
</dbReference>
<feature type="domain" description="YjeF C-terminal" evidence="8">
    <location>
        <begin position="7"/>
        <end position="291"/>
    </location>
</feature>
<reference evidence="9" key="1">
    <citation type="submission" date="2022-06" db="EMBL/GenBank/DDBJ databases">
        <title>Aeoliella straminimaris, a novel planctomycete from sediments.</title>
        <authorList>
            <person name="Vitorino I.R."/>
            <person name="Lage O.M."/>
        </authorList>
    </citation>
    <scope>NUCLEOTIDE SEQUENCE</scope>
    <source>
        <strain evidence="9">ICT_H6.2</strain>
    </source>
</reference>
<dbReference type="GO" id="GO:0052855">
    <property type="term" value="F:ADP-dependent NAD(P)H-hydrate dehydratase activity"/>
    <property type="evidence" value="ECO:0007669"/>
    <property type="project" value="UniProtKB-UniRule"/>
</dbReference>